<accession>A0A478FQB4</accession>
<gene>
    <name evidence="1" type="ORF">MHSWG343_04990</name>
</gene>
<dbReference type="AlphaFoldDB" id="A0A478FQB4"/>
<organism evidence="1 2">
    <name type="scientific">Candidatus Mycoplasma haematohominis</name>
    <dbReference type="NCBI Taxonomy" id="1494318"/>
    <lineage>
        <taxon>Bacteria</taxon>
        <taxon>Bacillati</taxon>
        <taxon>Mycoplasmatota</taxon>
        <taxon>Mollicutes</taxon>
        <taxon>Mycoplasmataceae</taxon>
        <taxon>Mycoplasma</taxon>
    </lineage>
</organism>
<dbReference type="EMBL" id="BIMN01000002">
    <property type="protein sequence ID" value="GCE63502.1"/>
    <property type="molecule type" value="Genomic_DNA"/>
</dbReference>
<name>A0A478FQB4_9MOLU</name>
<protein>
    <submittedName>
        <fullName evidence="1">Uncharacterized protein</fullName>
    </submittedName>
</protein>
<proteinExistence type="predicted"/>
<evidence type="ECO:0000313" key="2">
    <source>
        <dbReference type="Proteomes" id="UP000324831"/>
    </source>
</evidence>
<reference evidence="1 2" key="1">
    <citation type="submission" date="2019-01" db="EMBL/GenBank/DDBJ databases">
        <title>Draft genome sequences of Candidatus Mycoplasma haemohominis SWG34-3 identified from a patient with pyrexia, anemia and liver dysfunction.</title>
        <authorList>
            <person name="Sekizuka T."/>
            <person name="Hattori N."/>
            <person name="Katano H."/>
            <person name="Takuma T."/>
            <person name="Ito T."/>
            <person name="Arai N."/>
            <person name="Yanai R."/>
            <person name="Ishii S."/>
            <person name="Miura Y."/>
            <person name="Tokunaga T."/>
            <person name="Watanabe H."/>
            <person name="Nomura N."/>
            <person name="Eguchi J."/>
            <person name="Arai T."/>
            <person name="Hasegawa H."/>
            <person name="Nakamaki T."/>
            <person name="Wakita T."/>
            <person name="Niki Y."/>
            <person name="Kuroda M."/>
        </authorList>
    </citation>
    <scope>NUCLEOTIDE SEQUENCE [LARGE SCALE GENOMIC DNA]</scope>
    <source>
        <strain evidence="1">SWG34-3</strain>
    </source>
</reference>
<dbReference type="RefSeq" id="WP_216083563.1">
    <property type="nucleotide sequence ID" value="NZ_CACTIB010000031.1"/>
</dbReference>
<comment type="caution">
    <text evidence="1">The sequence shown here is derived from an EMBL/GenBank/DDBJ whole genome shotgun (WGS) entry which is preliminary data.</text>
</comment>
<sequence length="169" mass="17989">MDPLKAGAVAAAVGVRATGAGFGISSYVNTPYSLDSFLSTKDGEAKKNDYEGKLGGLKGNGKLFVANIESNKWWWEKRFEETKNQNGDKSTEFTGLTTYSSDTSSQKAINKVCDEAYKADNTKFGTDDSSAANTTKYKVDIAKYCTFSGNGSGITWLPVATQSTVVAGG</sequence>
<dbReference type="Proteomes" id="UP000324831">
    <property type="component" value="Unassembled WGS sequence"/>
</dbReference>
<evidence type="ECO:0000313" key="1">
    <source>
        <dbReference type="EMBL" id="GCE63502.1"/>
    </source>
</evidence>